<dbReference type="Pfam" id="PF13378">
    <property type="entry name" value="MR_MLE_C"/>
    <property type="match status" value="1"/>
</dbReference>
<dbReference type="InterPro" id="IPR036849">
    <property type="entry name" value="Enolase-like_C_sf"/>
</dbReference>
<dbReference type="InterPro" id="IPR029017">
    <property type="entry name" value="Enolase-like_N"/>
</dbReference>
<dbReference type="SFLD" id="SFLDS00001">
    <property type="entry name" value="Enolase"/>
    <property type="match status" value="1"/>
</dbReference>
<dbReference type="PANTHER" id="PTHR48073:SF2">
    <property type="entry name" value="O-SUCCINYLBENZOATE SYNTHASE"/>
    <property type="match status" value="1"/>
</dbReference>
<evidence type="ECO:0000313" key="6">
    <source>
        <dbReference type="Proteomes" id="UP000278222"/>
    </source>
</evidence>
<evidence type="ECO:0000256" key="2">
    <source>
        <dbReference type="ARBA" id="ARBA00022723"/>
    </source>
</evidence>
<comment type="caution">
    <text evidence="5">The sequence shown here is derived from an EMBL/GenBank/DDBJ whole genome shotgun (WGS) entry which is preliminary data.</text>
</comment>
<evidence type="ECO:0000256" key="3">
    <source>
        <dbReference type="ARBA" id="ARBA00023235"/>
    </source>
</evidence>
<comment type="similarity">
    <text evidence="1">Belongs to the mandelate racemase/muconate lactonizing enzyme family.</text>
</comment>
<dbReference type="AlphaFoldDB" id="A0A3N1KZG8"/>
<dbReference type="InterPro" id="IPR029065">
    <property type="entry name" value="Enolase_C-like"/>
</dbReference>
<reference evidence="5 6" key="1">
    <citation type="submission" date="2018-11" db="EMBL/GenBank/DDBJ databases">
        <title>Genomic Encyclopedia of Type Strains, Phase IV (KMG-IV): sequencing the most valuable type-strain genomes for metagenomic binning, comparative biology and taxonomic classification.</title>
        <authorList>
            <person name="Goeker M."/>
        </authorList>
    </citation>
    <scope>NUCLEOTIDE SEQUENCE [LARGE SCALE GENOMIC DNA]</scope>
    <source>
        <strain evidence="5 6">DSM 5900</strain>
    </source>
</reference>
<dbReference type="Proteomes" id="UP000278222">
    <property type="component" value="Unassembled WGS sequence"/>
</dbReference>
<keyword evidence="3 5" id="KW-0413">Isomerase</keyword>
<dbReference type="InterPro" id="IPR018110">
    <property type="entry name" value="Mandel_Rmase/mucon_lact_enz_CS"/>
</dbReference>
<evidence type="ECO:0000313" key="5">
    <source>
        <dbReference type="EMBL" id="ROP84189.1"/>
    </source>
</evidence>
<evidence type="ECO:0000256" key="1">
    <source>
        <dbReference type="ARBA" id="ARBA00008031"/>
    </source>
</evidence>
<dbReference type="InterPro" id="IPR013341">
    <property type="entry name" value="Mandelate_racemase_N_dom"/>
</dbReference>
<protein>
    <submittedName>
        <fullName evidence="5">Muconate cycloisomerase</fullName>
    </submittedName>
</protein>
<sequence length="384" mass="41628">MTATSANRPALPSLRITGLTVYVTDIPVLIKRRHGSGDIEGSVRNAILKLETDAGITGWGDAAPWAVFTGTIEAVAAALNVYLRPILVGADPTRIEELLDAADHAVVGHPEAKAAMEMALFDIVGQACGLPVAELLGGRCRDSIPLSFSVADPDFDRDMDMVRRLYGEGLRLFKMKTGFAGHAVDLKRMERFRNEIPADAELRIDYNQGMAAYDAIRQLRDVEAFKPTFIEQPVPGHQRAALAEITRALDTPVLADESVFTPTDALLVASQRMADLVSVKIMKHGGMMAGRKVSAICAAAGIACYGGDMFETGIAHLAGTHMIAATPNISLGCEFYQATYFLERDLLAEPFPVENGRVIVPRTPGLGIRVDEDRVRHYAVETLR</sequence>
<dbReference type="GO" id="GO:0016854">
    <property type="term" value="F:racemase and epimerase activity"/>
    <property type="evidence" value="ECO:0007669"/>
    <property type="project" value="UniProtKB-ARBA"/>
</dbReference>
<dbReference type="Gene3D" id="3.20.20.120">
    <property type="entry name" value="Enolase-like C-terminal domain"/>
    <property type="match status" value="1"/>
</dbReference>
<dbReference type="Pfam" id="PF02746">
    <property type="entry name" value="MR_MLE_N"/>
    <property type="match status" value="1"/>
</dbReference>
<dbReference type="PROSITE" id="PS00908">
    <property type="entry name" value="MR_MLE_1"/>
    <property type="match status" value="1"/>
</dbReference>
<dbReference type="EMBL" id="RJKX01000015">
    <property type="protein sequence ID" value="ROP84189.1"/>
    <property type="molecule type" value="Genomic_DNA"/>
</dbReference>
<proteinExistence type="inferred from homology"/>
<name>A0A3N1KZG8_9PROT</name>
<organism evidence="5 6">
    <name type="scientific">Stella humosa</name>
    <dbReference type="NCBI Taxonomy" id="94"/>
    <lineage>
        <taxon>Bacteria</taxon>
        <taxon>Pseudomonadati</taxon>
        <taxon>Pseudomonadota</taxon>
        <taxon>Alphaproteobacteria</taxon>
        <taxon>Rhodospirillales</taxon>
        <taxon>Stellaceae</taxon>
        <taxon>Stella</taxon>
    </lineage>
</organism>
<dbReference type="GO" id="GO:0000287">
    <property type="term" value="F:magnesium ion binding"/>
    <property type="evidence" value="ECO:0007669"/>
    <property type="project" value="UniProtKB-ARBA"/>
</dbReference>
<gene>
    <name evidence="5" type="ORF">EDC65_3537</name>
</gene>
<dbReference type="GO" id="GO:0006518">
    <property type="term" value="P:peptide metabolic process"/>
    <property type="evidence" value="ECO:0007669"/>
    <property type="project" value="UniProtKB-ARBA"/>
</dbReference>
<dbReference type="Gene3D" id="3.30.390.10">
    <property type="entry name" value="Enolase-like, N-terminal domain"/>
    <property type="match status" value="1"/>
</dbReference>
<dbReference type="PROSITE" id="PS00909">
    <property type="entry name" value="MR_MLE_2"/>
    <property type="match status" value="1"/>
</dbReference>
<evidence type="ECO:0000259" key="4">
    <source>
        <dbReference type="SMART" id="SM00922"/>
    </source>
</evidence>
<keyword evidence="6" id="KW-1185">Reference proteome</keyword>
<feature type="domain" description="Mandelate racemase/muconate lactonizing enzyme C-terminal" evidence="4">
    <location>
        <begin position="152"/>
        <end position="252"/>
    </location>
</feature>
<dbReference type="SUPFAM" id="SSF51604">
    <property type="entry name" value="Enolase C-terminal domain-like"/>
    <property type="match status" value="1"/>
</dbReference>
<dbReference type="RefSeq" id="WP_245978398.1">
    <property type="nucleotide sequence ID" value="NZ_AP019700.1"/>
</dbReference>
<dbReference type="InterPro" id="IPR013342">
    <property type="entry name" value="Mandelate_racemase_C"/>
</dbReference>
<dbReference type="SMART" id="SM00922">
    <property type="entry name" value="MR_MLE"/>
    <property type="match status" value="1"/>
</dbReference>
<dbReference type="PANTHER" id="PTHR48073">
    <property type="entry name" value="O-SUCCINYLBENZOATE SYNTHASE-RELATED"/>
    <property type="match status" value="1"/>
</dbReference>
<dbReference type="GO" id="GO:0009063">
    <property type="term" value="P:amino acid catabolic process"/>
    <property type="evidence" value="ECO:0007669"/>
    <property type="project" value="InterPro"/>
</dbReference>
<dbReference type="SFLD" id="SFLDG00180">
    <property type="entry name" value="muconate_cycloisomerase"/>
    <property type="match status" value="1"/>
</dbReference>
<dbReference type="SUPFAM" id="SSF54826">
    <property type="entry name" value="Enolase N-terminal domain-like"/>
    <property type="match status" value="1"/>
</dbReference>
<keyword evidence="2" id="KW-0479">Metal-binding</keyword>
<accession>A0A3N1KZG8</accession>